<comment type="similarity">
    <text evidence="1">Belongs to the glycosyl hydrolase 20 family.</text>
</comment>
<proteinExistence type="inferred from homology"/>
<organism evidence="4 5">
    <name type="scientific">Candidatus Raymondbacteria bacterium RIFOXYD12_FULL_49_13</name>
    <dbReference type="NCBI Taxonomy" id="1817890"/>
    <lineage>
        <taxon>Bacteria</taxon>
        <taxon>Raymondiibacteriota</taxon>
    </lineage>
</organism>
<dbReference type="Proteomes" id="UP000179243">
    <property type="component" value="Unassembled WGS sequence"/>
</dbReference>
<sequence>MPPQTSTFSVRGFHLDLRIQVMTLNALKEMARKIKDFGLNTLIMEWEASYPFQKHPIIPSANAYTPKEVNDFLNHCTKLNLDVIPLQQCFGHVEYILRHTRYAALREDKKDICQLCPLKPGQAAELFSDLFAELCKTHDSKYLHIGCDETYLLGKCPDCSAKALKKGKSKLFVDYVKVMCKIVKDLGRRPIIWADMLLAHPEAAADLPKDIVLVDWNYGWAMDHFGDPAPLLKTGLEFWGAPALRSHPDDHFLVSYEKHLRNFSDFIPYARRTGYKGVILTSWSTSGIYGFEWAADYEPIEMHTIRRVFPLKGCHLLLAAFVTAINQDSPLDPSTFAENYAQERFNLTPPAARAFREALFSDPTWLTQSKTSDNRAIAGVLSNVSKARAVLAKITPAKNRNEFDLFKLYFDIRVHYLAFKAIEVETQSASFKNKDIPKTLRDLAKLLNRADALDKAFARAFKGYLYGSEIRTENWSRKRKMKLLFERLSRQRSW</sequence>
<dbReference type="EMBL" id="MFYX01000047">
    <property type="protein sequence ID" value="OGK05793.1"/>
    <property type="molecule type" value="Genomic_DNA"/>
</dbReference>
<protein>
    <recommendedName>
        <fullName evidence="3">Glycoside hydrolase family 20 catalytic domain-containing protein</fullName>
    </recommendedName>
</protein>
<feature type="domain" description="Glycoside hydrolase family 20 catalytic" evidence="3">
    <location>
        <begin position="58"/>
        <end position="217"/>
    </location>
</feature>
<reference evidence="4 5" key="1">
    <citation type="journal article" date="2016" name="Nat. Commun.">
        <title>Thousands of microbial genomes shed light on interconnected biogeochemical processes in an aquifer system.</title>
        <authorList>
            <person name="Anantharaman K."/>
            <person name="Brown C.T."/>
            <person name="Hug L.A."/>
            <person name="Sharon I."/>
            <person name="Castelle C.J."/>
            <person name="Probst A.J."/>
            <person name="Thomas B.C."/>
            <person name="Singh A."/>
            <person name="Wilkins M.J."/>
            <person name="Karaoz U."/>
            <person name="Brodie E.L."/>
            <person name="Williams K.H."/>
            <person name="Hubbard S.S."/>
            <person name="Banfield J.F."/>
        </authorList>
    </citation>
    <scope>NUCLEOTIDE SEQUENCE [LARGE SCALE GENOMIC DNA]</scope>
</reference>
<dbReference type="PANTHER" id="PTHR21040">
    <property type="entry name" value="BCDNA.GH04120"/>
    <property type="match status" value="1"/>
</dbReference>
<evidence type="ECO:0000259" key="3">
    <source>
        <dbReference type="Pfam" id="PF00728"/>
    </source>
</evidence>
<dbReference type="AlphaFoldDB" id="A0A1F7FGP7"/>
<evidence type="ECO:0000313" key="5">
    <source>
        <dbReference type="Proteomes" id="UP000179243"/>
    </source>
</evidence>
<dbReference type="CDD" id="cd06565">
    <property type="entry name" value="GH20_GcnA-like"/>
    <property type="match status" value="1"/>
</dbReference>
<comment type="caution">
    <text evidence="4">The sequence shown here is derived from an EMBL/GenBank/DDBJ whole genome shotgun (WGS) entry which is preliminary data.</text>
</comment>
<dbReference type="GO" id="GO:0004563">
    <property type="term" value="F:beta-N-acetylhexosaminidase activity"/>
    <property type="evidence" value="ECO:0007669"/>
    <property type="project" value="UniProtKB-ARBA"/>
</dbReference>
<keyword evidence="2" id="KW-0378">Hydrolase</keyword>
<dbReference type="PANTHER" id="PTHR21040:SF8">
    <property type="entry name" value="BCDNA.GH04120"/>
    <property type="match status" value="1"/>
</dbReference>
<dbReference type="Pfam" id="PF00728">
    <property type="entry name" value="Glyco_hydro_20"/>
    <property type="match status" value="1"/>
</dbReference>
<dbReference type="InterPro" id="IPR038901">
    <property type="entry name" value="HEXDC-like"/>
</dbReference>
<gene>
    <name evidence="4" type="ORF">A2519_01750</name>
</gene>
<dbReference type="Gene3D" id="3.20.20.80">
    <property type="entry name" value="Glycosidases"/>
    <property type="match status" value="1"/>
</dbReference>
<dbReference type="GO" id="GO:0005975">
    <property type="term" value="P:carbohydrate metabolic process"/>
    <property type="evidence" value="ECO:0007669"/>
    <property type="project" value="InterPro"/>
</dbReference>
<name>A0A1F7FGP7_UNCRA</name>
<evidence type="ECO:0000313" key="4">
    <source>
        <dbReference type="EMBL" id="OGK05793.1"/>
    </source>
</evidence>
<dbReference type="SUPFAM" id="SSF51445">
    <property type="entry name" value="(Trans)glycosidases"/>
    <property type="match status" value="1"/>
</dbReference>
<dbReference type="InterPro" id="IPR015883">
    <property type="entry name" value="Glyco_hydro_20_cat"/>
</dbReference>
<accession>A0A1F7FGP7</accession>
<evidence type="ECO:0000256" key="1">
    <source>
        <dbReference type="ARBA" id="ARBA00006285"/>
    </source>
</evidence>
<dbReference type="InterPro" id="IPR017853">
    <property type="entry name" value="GH"/>
</dbReference>
<evidence type="ECO:0000256" key="2">
    <source>
        <dbReference type="ARBA" id="ARBA00022801"/>
    </source>
</evidence>